<dbReference type="Proteomes" id="UP000053144">
    <property type="component" value="Chromosome 2"/>
</dbReference>
<dbReference type="EMBL" id="CM003372">
    <property type="protein sequence ID" value="KOM34412.1"/>
    <property type="molecule type" value="Genomic_DNA"/>
</dbReference>
<feature type="coiled-coil region" evidence="1">
    <location>
        <begin position="46"/>
        <end position="73"/>
    </location>
</feature>
<protein>
    <submittedName>
        <fullName evidence="2">Uncharacterized protein</fullName>
    </submittedName>
</protein>
<gene>
    <name evidence="2" type="ORF">LR48_Vigan02g056200</name>
</gene>
<organism evidence="2 3">
    <name type="scientific">Phaseolus angularis</name>
    <name type="common">Azuki bean</name>
    <name type="synonym">Vigna angularis</name>
    <dbReference type="NCBI Taxonomy" id="3914"/>
    <lineage>
        <taxon>Eukaryota</taxon>
        <taxon>Viridiplantae</taxon>
        <taxon>Streptophyta</taxon>
        <taxon>Embryophyta</taxon>
        <taxon>Tracheophyta</taxon>
        <taxon>Spermatophyta</taxon>
        <taxon>Magnoliopsida</taxon>
        <taxon>eudicotyledons</taxon>
        <taxon>Gunneridae</taxon>
        <taxon>Pentapetalae</taxon>
        <taxon>rosids</taxon>
        <taxon>fabids</taxon>
        <taxon>Fabales</taxon>
        <taxon>Fabaceae</taxon>
        <taxon>Papilionoideae</taxon>
        <taxon>50 kb inversion clade</taxon>
        <taxon>NPAAA clade</taxon>
        <taxon>indigoferoid/millettioid clade</taxon>
        <taxon>Phaseoleae</taxon>
        <taxon>Vigna</taxon>
    </lineage>
</organism>
<evidence type="ECO:0000313" key="3">
    <source>
        <dbReference type="Proteomes" id="UP000053144"/>
    </source>
</evidence>
<dbReference type="AlphaFoldDB" id="A0A0L9TVG8"/>
<reference evidence="3" key="1">
    <citation type="journal article" date="2015" name="Proc. Natl. Acad. Sci. U.S.A.">
        <title>Genome sequencing of adzuki bean (Vigna angularis) provides insight into high starch and low fat accumulation and domestication.</title>
        <authorList>
            <person name="Yang K."/>
            <person name="Tian Z."/>
            <person name="Chen C."/>
            <person name="Luo L."/>
            <person name="Zhao B."/>
            <person name="Wang Z."/>
            <person name="Yu L."/>
            <person name="Li Y."/>
            <person name="Sun Y."/>
            <person name="Li W."/>
            <person name="Chen Y."/>
            <person name="Li Y."/>
            <person name="Zhang Y."/>
            <person name="Ai D."/>
            <person name="Zhao J."/>
            <person name="Shang C."/>
            <person name="Ma Y."/>
            <person name="Wu B."/>
            <person name="Wang M."/>
            <person name="Gao L."/>
            <person name="Sun D."/>
            <person name="Zhang P."/>
            <person name="Guo F."/>
            <person name="Wang W."/>
            <person name="Li Y."/>
            <person name="Wang J."/>
            <person name="Varshney R.K."/>
            <person name="Wang J."/>
            <person name="Ling H.Q."/>
            <person name="Wan P."/>
        </authorList>
    </citation>
    <scope>NUCLEOTIDE SEQUENCE</scope>
    <source>
        <strain evidence="3">cv. Jingnong 6</strain>
    </source>
</reference>
<name>A0A0L9TVG8_PHAAN</name>
<dbReference type="Gramene" id="KOM34412">
    <property type="protein sequence ID" value="KOM34412"/>
    <property type="gene ID" value="LR48_Vigan02g056200"/>
</dbReference>
<dbReference type="STRING" id="3914.A0A0L9TVG8"/>
<sequence>MDDDACNHLQTLWEVLETCGFELSWLKLHVKSVLGMKTCVEKVLVVKRLEENVTTLEKILAILEMEAKTLKTKVIEAKVGKVAHRRTIVSRLGATAERQFGFDSTVSRLGATAERHLSAATTAERHKKRRNYTPFTPWRWILDAEAPIFNF</sequence>
<keyword evidence="1" id="KW-0175">Coiled coil</keyword>
<proteinExistence type="predicted"/>
<accession>A0A0L9TVG8</accession>
<evidence type="ECO:0000256" key="1">
    <source>
        <dbReference type="SAM" id="Coils"/>
    </source>
</evidence>
<evidence type="ECO:0000313" key="2">
    <source>
        <dbReference type="EMBL" id="KOM34412.1"/>
    </source>
</evidence>